<dbReference type="InterPro" id="IPR036866">
    <property type="entry name" value="RibonucZ/Hydroxyglut_hydro"/>
</dbReference>
<gene>
    <name evidence="5" type="ORF">LQV63_12845</name>
</gene>
<dbReference type="EMBL" id="JAJNBZ010000008">
    <property type="protein sequence ID" value="MCE5170199.1"/>
    <property type="molecule type" value="Genomic_DNA"/>
</dbReference>
<comment type="catalytic activity">
    <reaction evidence="1">
        <text>3',5'-cyclic CMP + H2O = CMP + H(+)</text>
        <dbReference type="Rhea" id="RHEA:72675"/>
        <dbReference type="ChEBI" id="CHEBI:15377"/>
        <dbReference type="ChEBI" id="CHEBI:15378"/>
        <dbReference type="ChEBI" id="CHEBI:58003"/>
        <dbReference type="ChEBI" id="CHEBI:60377"/>
    </reaction>
    <physiologicalReaction direction="left-to-right" evidence="1">
        <dbReference type="Rhea" id="RHEA:72676"/>
    </physiologicalReaction>
</comment>
<dbReference type="Pfam" id="PF21221">
    <property type="entry name" value="B_lactamase-like_C"/>
    <property type="match status" value="1"/>
</dbReference>
<dbReference type="Proteomes" id="UP001199916">
    <property type="component" value="Unassembled WGS sequence"/>
</dbReference>
<proteinExistence type="predicted"/>
<dbReference type="InterPro" id="IPR050662">
    <property type="entry name" value="Sec-metab_biosynth-thioest"/>
</dbReference>
<evidence type="ECO:0000313" key="5">
    <source>
        <dbReference type="EMBL" id="MCE5170199.1"/>
    </source>
</evidence>
<dbReference type="Gene3D" id="3.60.15.10">
    <property type="entry name" value="Ribonuclease Z/Hydroxyacylglutathione hydrolase-like"/>
    <property type="match status" value="1"/>
</dbReference>
<comment type="catalytic activity">
    <reaction evidence="3">
        <text>3',5'-cyclic UMP + H2O = UMP + H(+)</text>
        <dbReference type="Rhea" id="RHEA:70575"/>
        <dbReference type="ChEBI" id="CHEBI:15377"/>
        <dbReference type="ChEBI" id="CHEBI:15378"/>
        <dbReference type="ChEBI" id="CHEBI:57865"/>
        <dbReference type="ChEBI" id="CHEBI:184387"/>
    </reaction>
    <physiologicalReaction direction="left-to-right" evidence="3">
        <dbReference type="Rhea" id="RHEA:70576"/>
    </physiologicalReaction>
</comment>
<sequence>MTVKLDYAAEHIIQVKVPLPFSLRWVNAYLLEGEEGWTIVDPGLRTEQAERTWEEVFAQLHINSGDVAQIVLTHYHPDHLGIAGELQRQFGAPVWLSETGWRHAQMLWDSSQTMASAMQLLFEEHGAPDEVVQAIGEHMDSFIPLVSPLPQVSYIRDDQKVAFGGRSWNTIETHGHAPGHMSFYDEASGILVAGDHVLPQISPNVSFMPGSDPEPLYSYMTGLKRLLQLKVNLALPGHRHPFSHYSSRIEELLRHHEERLAGIAASLTEPRTAYELCCTWFGSLERLTVHQFRFAMGEMIAHLLELERRGLAQKLQPLHTWQWTTTSDR</sequence>
<keyword evidence="6" id="KW-1185">Reference proteome</keyword>
<dbReference type="Pfam" id="PF00753">
    <property type="entry name" value="Lactamase_B"/>
    <property type="match status" value="1"/>
</dbReference>
<protein>
    <submittedName>
        <fullName evidence="5">MBL fold metallo-hydrolase</fullName>
    </submittedName>
</protein>
<evidence type="ECO:0000256" key="3">
    <source>
        <dbReference type="ARBA" id="ARBA00048505"/>
    </source>
</evidence>
<dbReference type="PANTHER" id="PTHR23131:SF4">
    <property type="entry name" value="METALLO-BETA-LACTAMASE SUPERFAMILY POTEIN"/>
    <property type="match status" value="1"/>
</dbReference>
<dbReference type="Gene3D" id="1.10.10.10">
    <property type="entry name" value="Winged helix-like DNA-binding domain superfamily/Winged helix DNA-binding domain"/>
    <property type="match status" value="1"/>
</dbReference>
<dbReference type="PANTHER" id="PTHR23131">
    <property type="entry name" value="ENDORIBONUCLEASE LACTB2"/>
    <property type="match status" value="1"/>
</dbReference>
<organism evidence="5 6">
    <name type="scientific">Paenibacillus profundus</name>
    <dbReference type="NCBI Taxonomy" id="1173085"/>
    <lineage>
        <taxon>Bacteria</taxon>
        <taxon>Bacillati</taxon>
        <taxon>Bacillota</taxon>
        <taxon>Bacilli</taxon>
        <taxon>Bacillales</taxon>
        <taxon>Paenibacillaceae</taxon>
        <taxon>Paenibacillus</taxon>
    </lineage>
</organism>
<comment type="caution">
    <text evidence="5">The sequence shown here is derived from an EMBL/GenBank/DDBJ whole genome shotgun (WGS) entry which is preliminary data.</text>
</comment>
<dbReference type="RefSeq" id="WP_233696993.1">
    <property type="nucleotide sequence ID" value="NZ_JAJNBZ010000008.1"/>
</dbReference>
<evidence type="ECO:0000256" key="2">
    <source>
        <dbReference type="ARBA" id="ARBA00034301"/>
    </source>
</evidence>
<dbReference type="SUPFAM" id="SSF56281">
    <property type="entry name" value="Metallo-hydrolase/oxidoreductase"/>
    <property type="match status" value="1"/>
</dbReference>
<dbReference type="CDD" id="cd07725">
    <property type="entry name" value="TTHA1429-like_MBL-fold"/>
    <property type="match status" value="1"/>
</dbReference>
<evidence type="ECO:0000256" key="1">
    <source>
        <dbReference type="ARBA" id="ARBA00034221"/>
    </source>
</evidence>
<accession>A0ABS8YKX8</accession>
<comment type="function">
    <text evidence="2">Counteracts the endogenous Pycsar antiviral defense system. Phosphodiesterase that enables metal-dependent hydrolysis of host cyclic nucleotide Pycsar defense signals such as cCMP and cUMP.</text>
</comment>
<evidence type="ECO:0000259" key="4">
    <source>
        <dbReference type="SMART" id="SM00849"/>
    </source>
</evidence>
<name>A0ABS8YKX8_9BACL</name>
<dbReference type="InterPro" id="IPR001279">
    <property type="entry name" value="Metallo-B-lactamas"/>
</dbReference>
<dbReference type="InterPro" id="IPR036388">
    <property type="entry name" value="WH-like_DNA-bd_sf"/>
</dbReference>
<reference evidence="5 6" key="1">
    <citation type="submission" date="2021-11" db="EMBL/GenBank/DDBJ databases">
        <title>Draft genome sequence of Paenibacillus profundus YoMME, a new Gram-positive bacteria with exoelectrogenic properties.</title>
        <authorList>
            <person name="Hubenova Y."/>
            <person name="Hubenova E."/>
            <person name="Manasiev Y."/>
            <person name="Peykov S."/>
            <person name="Mitov M."/>
        </authorList>
    </citation>
    <scope>NUCLEOTIDE SEQUENCE [LARGE SCALE GENOMIC DNA]</scope>
    <source>
        <strain evidence="5 6">YoMME</strain>
    </source>
</reference>
<dbReference type="SMART" id="SM00849">
    <property type="entry name" value="Lactamase_B"/>
    <property type="match status" value="1"/>
</dbReference>
<feature type="domain" description="Metallo-beta-lactamase" evidence="4">
    <location>
        <begin position="25"/>
        <end position="238"/>
    </location>
</feature>
<dbReference type="InterPro" id="IPR048933">
    <property type="entry name" value="B_lactamase-like_C"/>
</dbReference>
<evidence type="ECO:0000313" key="6">
    <source>
        <dbReference type="Proteomes" id="UP001199916"/>
    </source>
</evidence>